<comment type="cofactor">
    <cofactor evidence="1">
        <name>pyridoxal 5'-phosphate</name>
        <dbReference type="ChEBI" id="CHEBI:597326"/>
    </cofactor>
</comment>
<dbReference type="CDD" id="cd00609">
    <property type="entry name" value="AAT_like"/>
    <property type="match status" value="1"/>
</dbReference>
<accession>F9XXF6</accession>
<keyword evidence="6" id="KW-0663">Pyridoxal phosphate</keyword>
<dbReference type="EMBL" id="CP000112">
    <property type="protein sequence ID" value="AEL79421.1"/>
    <property type="molecule type" value="Genomic_DNA"/>
</dbReference>
<evidence type="ECO:0000313" key="9">
    <source>
        <dbReference type="Proteomes" id="UP000002710"/>
    </source>
</evidence>
<dbReference type="SUPFAM" id="SSF53383">
    <property type="entry name" value="PLP-dependent transferases"/>
    <property type="match status" value="1"/>
</dbReference>
<name>F9XXF6_OLEA2</name>
<dbReference type="InterPro" id="IPR004839">
    <property type="entry name" value="Aminotransferase_I/II_large"/>
</dbReference>
<dbReference type="EC" id="2.6.1.57" evidence="8"/>
<gene>
    <name evidence="8" type="ordered locus">Dde_1376</name>
</gene>
<evidence type="ECO:0000256" key="4">
    <source>
        <dbReference type="ARBA" id="ARBA00022576"/>
    </source>
</evidence>
<dbReference type="GO" id="GO:0008483">
    <property type="term" value="F:transaminase activity"/>
    <property type="evidence" value="ECO:0007669"/>
    <property type="project" value="UniProtKB-KW"/>
</dbReference>
<sequence>MRFAGRMNTVHRSYIREILKVTARPEVISFAGGLPNPDSFPVAGLAAAAAEEMKECGAQTLQYSTTEGYLPLRRWIAERYAAQGLSVTPDEILITGGSQQGLDIVAKAMLDDGDGVLLERPGYLGAIQCFSMYRAAFSTLELTADGVDTQALDRALQAGSPKLFYAVPSFQNPSGISYTEATRRETARLMAQSDCLLVEDNPYGELRFKGQALPPVKAYMNGAPSVLLGSFSKVVAPGLRLGWVCAPAELMDKLVTVKQASDLHTPTFNQRVLYRFLEQNDVDGHIASIRSLYGRHRDVMVEAIREHFP</sequence>
<evidence type="ECO:0000256" key="3">
    <source>
        <dbReference type="ARBA" id="ARBA00011738"/>
    </source>
</evidence>
<keyword evidence="5 8" id="KW-0808">Transferase</keyword>
<evidence type="ECO:0000256" key="6">
    <source>
        <dbReference type="ARBA" id="ARBA00022898"/>
    </source>
</evidence>
<dbReference type="STRING" id="207559.Dde_1376"/>
<dbReference type="GO" id="GO:0030170">
    <property type="term" value="F:pyridoxal phosphate binding"/>
    <property type="evidence" value="ECO:0007669"/>
    <property type="project" value="InterPro"/>
</dbReference>
<organism evidence="8 9">
    <name type="scientific">Oleidesulfovibrio alaskensis (strain ATCC BAA-1058 / DSM 17464 / G20)</name>
    <name type="common">Desulfovibrio alaskensis</name>
    <dbReference type="NCBI Taxonomy" id="207559"/>
    <lineage>
        <taxon>Bacteria</taxon>
        <taxon>Pseudomonadati</taxon>
        <taxon>Thermodesulfobacteriota</taxon>
        <taxon>Desulfovibrionia</taxon>
        <taxon>Desulfovibrionales</taxon>
        <taxon>Desulfovibrionaceae</taxon>
        <taxon>Oleidesulfovibrio</taxon>
    </lineage>
</organism>
<feature type="domain" description="Aminotransferase class I/classII large" evidence="7">
    <location>
        <begin position="49"/>
        <end position="305"/>
    </location>
</feature>
<evidence type="ECO:0000256" key="1">
    <source>
        <dbReference type="ARBA" id="ARBA00001933"/>
    </source>
</evidence>
<evidence type="ECO:0000256" key="2">
    <source>
        <dbReference type="ARBA" id="ARBA00007441"/>
    </source>
</evidence>
<dbReference type="PANTHER" id="PTHR42790:SF19">
    <property type="entry name" value="KYNURENINE_ALPHA-AMINOADIPATE AMINOTRANSFERASE, MITOCHONDRIAL"/>
    <property type="match status" value="1"/>
</dbReference>
<dbReference type="FunFam" id="3.40.640.10:FF:000053">
    <property type="entry name" value="Aminotransferase, class I"/>
    <property type="match status" value="1"/>
</dbReference>
<protein>
    <submittedName>
        <fullName evidence="8">Putative transcriptional regulator, GntR family</fullName>
        <ecNumber evidence="8">2.6.1.57</ecNumber>
    </submittedName>
</protein>
<comment type="subunit">
    <text evidence="3">Homodimer.</text>
</comment>
<proteinExistence type="inferred from homology"/>
<dbReference type="InterPro" id="IPR015424">
    <property type="entry name" value="PyrdxlP-dep_Trfase"/>
</dbReference>
<dbReference type="KEGG" id="dde:Dde_1376"/>
<evidence type="ECO:0000256" key="5">
    <source>
        <dbReference type="ARBA" id="ARBA00022679"/>
    </source>
</evidence>
<dbReference type="eggNOG" id="COG1167">
    <property type="taxonomic scope" value="Bacteria"/>
</dbReference>
<evidence type="ECO:0000313" key="8">
    <source>
        <dbReference type="EMBL" id="AEL79421.1"/>
    </source>
</evidence>
<evidence type="ECO:0000259" key="7">
    <source>
        <dbReference type="Pfam" id="PF00155"/>
    </source>
</evidence>
<keyword evidence="9" id="KW-1185">Reference proteome</keyword>
<dbReference type="InterPro" id="IPR050859">
    <property type="entry name" value="Class-I_PLP-dep_aminotransf"/>
</dbReference>
<dbReference type="Gene3D" id="3.40.640.10">
    <property type="entry name" value="Type I PLP-dependent aspartate aminotransferase-like (Major domain)"/>
    <property type="match status" value="1"/>
</dbReference>
<dbReference type="Pfam" id="PF00155">
    <property type="entry name" value="Aminotran_1_2"/>
    <property type="match status" value="1"/>
</dbReference>
<dbReference type="Proteomes" id="UP000002710">
    <property type="component" value="Chromosome"/>
</dbReference>
<keyword evidence="4 8" id="KW-0032">Aminotransferase</keyword>
<dbReference type="GO" id="GO:1901605">
    <property type="term" value="P:alpha-amino acid metabolic process"/>
    <property type="evidence" value="ECO:0007669"/>
    <property type="project" value="TreeGrafter"/>
</dbReference>
<reference evidence="8 9" key="1">
    <citation type="journal article" date="2011" name="J. Bacteriol.">
        <title>Complete genome sequence and updated annotation of Desulfovibrio alaskensis G20.</title>
        <authorList>
            <person name="Hauser L.J."/>
            <person name="Land M.L."/>
            <person name="Brown S.D."/>
            <person name="Larimer F."/>
            <person name="Keller K.L."/>
            <person name="Rapp-Giles B.J."/>
            <person name="Price M.N."/>
            <person name="Lin M."/>
            <person name="Bruce D.C."/>
            <person name="Detter J.C."/>
            <person name="Tapia R."/>
            <person name="Han C.S."/>
            <person name="Goodwin L.A."/>
            <person name="Cheng J.F."/>
            <person name="Pitluck S."/>
            <person name="Copeland A."/>
            <person name="Lucas S."/>
            <person name="Nolan M."/>
            <person name="Lapidus A.L."/>
            <person name="Palumbo A.V."/>
            <person name="Wall J.D."/>
        </authorList>
    </citation>
    <scope>NUCLEOTIDE SEQUENCE [LARGE SCALE GENOMIC DNA]</scope>
    <source>
        <strain evidence="9">ATCC BAA 1058 / DSM 17464 / G20</strain>
    </source>
</reference>
<dbReference type="AlphaFoldDB" id="F9XXF6"/>
<dbReference type="Gene3D" id="3.90.1150.10">
    <property type="entry name" value="Aspartate Aminotransferase, domain 1"/>
    <property type="match status" value="1"/>
</dbReference>
<dbReference type="InterPro" id="IPR015421">
    <property type="entry name" value="PyrdxlP-dep_Trfase_major"/>
</dbReference>
<comment type="similarity">
    <text evidence="2">Belongs to the class-I pyridoxal-phosphate-dependent aminotransferase family.</text>
</comment>
<dbReference type="InterPro" id="IPR015422">
    <property type="entry name" value="PyrdxlP-dep_Trfase_small"/>
</dbReference>
<dbReference type="PANTHER" id="PTHR42790">
    <property type="entry name" value="AMINOTRANSFERASE"/>
    <property type="match status" value="1"/>
</dbReference>
<dbReference type="HOGENOM" id="CLU_017584_0_6_7"/>